<reference evidence="1 2" key="1">
    <citation type="submission" date="2018-08" db="EMBL/GenBank/DDBJ databases">
        <title>Draft genome sequence of Psychrilyobacter sp. strain SD5 isolated from Black Sea water.</title>
        <authorList>
            <person name="Yadav S."/>
            <person name="Villanueva L."/>
            <person name="Damste J.S.S."/>
        </authorList>
    </citation>
    <scope>NUCLEOTIDE SEQUENCE [LARGE SCALE GENOMIC DNA]</scope>
    <source>
        <strain evidence="1 2">SD5</strain>
    </source>
</reference>
<name>A0ABX9KD41_9FUSO</name>
<evidence type="ECO:0000313" key="2">
    <source>
        <dbReference type="Proteomes" id="UP000263486"/>
    </source>
</evidence>
<protein>
    <submittedName>
        <fullName evidence="1">Uncharacterized protein</fullName>
    </submittedName>
</protein>
<dbReference type="Proteomes" id="UP000263486">
    <property type="component" value="Unassembled WGS sequence"/>
</dbReference>
<dbReference type="EMBL" id="QUAJ01000045">
    <property type="protein sequence ID" value="REI39406.1"/>
    <property type="molecule type" value="Genomic_DNA"/>
</dbReference>
<dbReference type="RefSeq" id="WP_158539176.1">
    <property type="nucleotide sequence ID" value="NZ_QUAJ01000045.1"/>
</dbReference>
<evidence type="ECO:0000313" key="1">
    <source>
        <dbReference type="EMBL" id="REI39406.1"/>
    </source>
</evidence>
<proteinExistence type="predicted"/>
<keyword evidence="2" id="KW-1185">Reference proteome</keyword>
<feature type="non-terminal residue" evidence="1">
    <location>
        <position position="1"/>
    </location>
</feature>
<organism evidence="1 2">
    <name type="scientific">Psychrilyobacter piezotolerans</name>
    <dbReference type="NCBI Taxonomy" id="2293438"/>
    <lineage>
        <taxon>Bacteria</taxon>
        <taxon>Fusobacteriati</taxon>
        <taxon>Fusobacteriota</taxon>
        <taxon>Fusobacteriia</taxon>
        <taxon>Fusobacteriales</taxon>
        <taxon>Fusobacteriaceae</taxon>
        <taxon>Psychrilyobacter</taxon>
    </lineage>
</organism>
<comment type="caution">
    <text evidence="1">The sequence shown here is derived from an EMBL/GenBank/DDBJ whole genome shotgun (WGS) entry which is preliminary data.</text>
</comment>
<sequence length="93" mass="10866">STFLQNLLFPEKLIQILKGYEYGYLNFRSEKLHINENGVECFLQPNEGSTLISLIKYVKINNGVSDAEIKNWFSFENVEPELIEEFFEIMGIK</sequence>
<gene>
    <name evidence="1" type="ORF">DYH56_14790</name>
</gene>
<accession>A0ABX9KD41</accession>